<accession>A0A1Q8QNY0</accession>
<name>A0A1Q8QNY0_9FIRM</name>
<dbReference type="PANTHER" id="PTHR40446">
    <property type="entry name" value="N-ACETYLGLUCOSAMINE-1-PHOSPHODIESTER ALPHA-N-ACETYLGLUCOSAMINIDASE"/>
    <property type="match status" value="1"/>
</dbReference>
<dbReference type="InterPro" id="IPR018711">
    <property type="entry name" value="NAGPA"/>
</dbReference>
<reference evidence="2 3" key="1">
    <citation type="submission" date="2016-09" db="EMBL/GenBank/DDBJ databases">
        <title>Complete genome of Desulfosporosinus sp. OL.</title>
        <authorList>
            <person name="Mardanov A."/>
            <person name="Beletsky A."/>
            <person name="Panova A."/>
            <person name="Karnachuk O."/>
            <person name="Ravin N."/>
        </authorList>
    </citation>
    <scope>NUCLEOTIDE SEQUENCE [LARGE SCALE GENOMIC DNA]</scope>
    <source>
        <strain evidence="2 3">OL</strain>
    </source>
</reference>
<keyword evidence="3" id="KW-1185">Reference proteome</keyword>
<dbReference type="PANTHER" id="PTHR40446:SF2">
    <property type="entry name" value="N-ACETYLGLUCOSAMINE-1-PHOSPHODIESTER ALPHA-N-ACETYLGLUCOSAMINIDASE"/>
    <property type="match status" value="1"/>
</dbReference>
<gene>
    <name evidence="2" type="ORF">DSOL_3714</name>
</gene>
<dbReference type="EMBL" id="MLBF01000036">
    <property type="protein sequence ID" value="OLN29053.1"/>
    <property type="molecule type" value="Genomic_DNA"/>
</dbReference>
<comment type="caution">
    <text evidence="2">The sequence shown here is derived from an EMBL/GenBank/DDBJ whole genome shotgun (WGS) entry which is preliminary data.</text>
</comment>
<dbReference type="Pfam" id="PF09992">
    <property type="entry name" value="NAGPA"/>
    <property type="match status" value="1"/>
</dbReference>
<protein>
    <submittedName>
        <fullName evidence="2">N-acetylmuramoyl-L-alanine amidase/putative S-layer protein</fullName>
    </submittedName>
</protein>
<dbReference type="STRING" id="1888891.DSOL_3714"/>
<feature type="domain" description="Phosphodiester glycosidase" evidence="1">
    <location>
        <begin position="96"/>
        <end position="273"/>
    </location>
</feature>
<sequence>MTTMNHQYLAKWFFDDAEIQKILDSNKAAVLGNSNPSSISALSTNKNNGTELIDVSQNGFKGYLLKVNNPGRVKVAATRYLGTIGEKAEDIAKDTGAVAVINGGMFNDPQGNGNGGHPQGILISDGKILYKDSGVSSYDIIGMDQSNVLVLGHYTLTQIKQMGIRDAVTFGPFLVVNGKPAITHGDGGWGIAPRTAIGQTRDGTILMLVIDGRQVGSLGATLKDVQNIMLEYGAYNVANLDGGASTVLYYDNQIVNHPSSQYGERHAPSFFIVK</sequence>
<proteinExistence type="predicted"/>
<dbReference type="Proteomes" id="UP000186102">
    <property type="component" value="Unassembled WGS sequence"/>
</dbReference>
<evidence type="ECO:0000313" key="3">
    <source>
        <dbReference type="Proteomes" id="UP000186102"/>
    </source>
</evidence>
<dbReference type="AlphaFoldDB" id="A0A1Q8QNY0"/>
<organism evidence="2 3">
    <name type="scientific">Desulfosporosinus metallidurans</name>
    <dbReference type="NCBI Taxonomy" id="1888891"/>
    <lineage>
        <taxon>Bacteria</taxon>
        <taxon>Bacillati</taxon>
        <taxon>Bacillota</taxon>
        <taxon>Clostridia</taxon>
        <taxon>Eubacteriales</taxon>
        <taxon>Desulfitobacteriaceae</taxon>
        <taxon>Desulfosporosinus</taxon>
    </lineage>
</organism>
<evidence type="ECO:0000259" key="1">
    <source>
        <dbReference type="Pfam" id="PF09992"/>
    </source>
</evidence>
<evidence type="ECO:0000313" key="2">
    <source>
        <dbReference type="EMBL" id="OLN29053.1"/>
    </source>
</evidence>